<dbReference type="AlphaFoldDB" id="A0A4R4D4Y8"/>
<comment type="caution">
    <text evidence="3">The sequence shown here is derived from an EMBL/GenBank/DDBJ whole genome shotgun (WGS) entry which is preliminary data.</text>
</comment>
<feature type="domain" description="5'-Nucleotidase C-terminal" evidence="2">
    <location>
        <begin position="410"/>
        <end position="537"/>
    </location>
</feature>
<evidence type="ECO:0000259" key="2">
    <source>
        <dbReference type="Pfam" id="PF02872"/>
    </source>
</evidence>
<dbReference type="CDD" id="cd07411">
    <property type="entry name" value="MPP_SoxB_N"/>
    <property type="match status" value="1"/>
</dbReference>
<dbReference type="GO" id="GO:0009166">
    <property type="term" value="P:nucleotide catabolic process"/>
    <property type="evidence" value="ECO:0007669"/>
    <property type="project" value="InterPro"/>
</dbReference>
<dbReference type="SUPFAM" id="SSF55816">
    <property type="entry name" value="5'-nucleotidase (syn. UDP-sugar hydrolase), C-terminal domain"/>
    <property type="match status" value="1"/>
</dbReference>
<organism evidence="3 4">
    <name type="scientific">Roseicella aquatilis</name>
    <dbReference type="NCBI Taxonomy" id="2527868"/>
    <lineage>
        <taxon>Bacteria</taxon>
        <taxon>Pseudomonadati</taxon>
        <taxon>Pseudomonadota</taxon>
        <taxon>Alphaproteobacteria</taxon>
        <taxon>Acetobacterales</taxon>
        <taxon>Roseomonadaceae</taxon>
        <taxon>Roseicella</taxon>
    </lineage>
</organism>
<dbReference type="Pfam" id="PF02872">
    <property type="entry name" value="5_nucleotid_C"/>
    <property type="match status" value="1"/>
</dbReference>
<keyword evidence="1 3" id="KW-0378">Hydrolase</keyword>
<dbReference type="InterPro" id="IPR006311">
    <property type="entry name" value="TAT_signal"/>
</dbReference>
<proteinExistence type="inferred from homology"/>
<evidence type="ECO:0000313" key="4">
    <source>
        <dbReference type="Proteomes" id="UP000295023"/>
    </source>
</evidence>
<dbReference type="GO" id="GO:0030288">
    <property type="term" value="C:outer membrane-bounded periplasmic space"/>
    <property type="evidence" value="ECO:0007669"/>
    <property type="project" value="TreeGrafter"/>
</dbReference>
<dbReference type="InterPro" id="IPR036907">
    <property type="entry name" value="5'-Nucleotdase_C_sf"/>
</dbReference>
<sequence>MTRQAGRRDTLKLLTAAALTGAIPRLGRAQATQDLYDLPRAGNLRVLHQTDTHAQLLPVLFREPGVNIGLGEAAGRPPHLVGEAFLRHYGVPAGSARAHAFTCLDFEEAAHRYGALGGFAQLKTLIDRLRAQAGPGNTLLLDGGDMWQGSWTAHASQGAALVQLANRLGVDAMTAHFEFTYGEAAVRRNLAAFRGQFIAQNVFLTDEAAFNGAESFDAASGRVFRPYVMEERGGRRIAVIGQCFPYQPIAHPRRFVENWTFGIREAELQAVVDQVRQQERADAVLLLSHNGMDVDLKLAGRVRGIDVILGGHTHDATPVPSVVENAGGRTLVTNAGSNGKFLGVLDLDVGSGRVNGLRYTLLPVFSNLLPADAETTAEIAALRRPDEAMLSERLAEAGELLYRRGNFSGTMDQVICDALREELDAQIALSPGFRWGPSLLPGDTITMEHVLAQTAITYPDVYVQEMTGAQVRTILEDVCDNLFNPDPYVQQGGDMVRVGGLGYACDPAQPIGRRISDLRLEDGTLLEAEKTYRVAGWASVNLPQEGRPVWEVVAAHLRRRKVVRPGRQGEVRLIGLAGNPGLLGPS</sequence>
<dbReference type="PANTHER" id="PTHR11575">
    <property type="entry name" value="5'-NUCLEOTIDASE-RELATED"/>
    <property type="match status" value="1"/>
</dbReference>
<dbReference type="InterPro" id="IPR006179">
    <property type="entry name" value="5_nucleotidase/apyrase"/>
</dbReference>
<evidence type="ECO:0000313" key="3">
    <source>
        <dbReference type="EMBL" id="TCZ52762.1"/>
    </source>
</evidence>
<keyword evidence="1" id="KW-0547">Nucleotide-binding</keyword>
<dbReference type="InterPro" id="IPR041829">
    <property type="entry name" value="SoxB_N"/>
</dbReference>
<dbReference type="PANTHER" id="PTHR11575:SF42">
    <property type="entry name" value="SULFUR OXIDATION PROTEIN SOXB"/>
    <property type="match status" value="1"/>
</dbReference>
<dbReference type="GO" id="GO:0016787">
    <property type="term" value="F:hydrolase activity"/>
    <property type="evidence" value="ECO:0007669"/>
    <property type="project" value="UniProtKB-KW"/>
</dbReference>
<dbReference type="Gene3D" id="3.90.780.10">
    <property type="entry name" value="5'-Nucleotidase, C-terminal domain"/>
    <property type="match status" value="1"/>
</dbReference>
<dbReference type="SUPFAM" id="SSF56300">
    <property type="entry name" value="Metallo-dependent phosphatases"/>
    <property type="match status" value="1"/>
</dbReference>
<keyword evidence="4" id="KW-1185">Reference proteome</keyword>
<dbReference type="PRINTS" id="PR01607">
    <property type="entry name" value="APYRASEFAMLY"/>
</dbReference>
<dbReference type="OrthoDB" id="5469761at2"/>
<dbReference type="PROSITE" id="PS51318">
    <property type="entry name" value="TAT"/>
    <property type="match status" value="1"/>
</dbReference>
<dbReference type="Proteomes" id="UP000295023">
    <property type="component" value="Unassembled WGS sequence"/>
</dbReference>
<protein>
    <submittedName>
        <fullName evidence="3">Thiosulfohydrolase SoxB</fullName>
    </submittedName>
</protein>
<name>A0A4R4D4Y8_9PROT</name>
<dbReference type="NCBIfam" id="TIGR04486">
    <property type="entry name" value="thiosulf_SoxB"/>
    <property type="match status" value="1"/>
</dbReference>
<dbReference type="InterPro" id="IPR030998">
    <property type="entry name" value="Thiosulf_SoxB"/>
</dbReference>
<dbReference type="InterPro" id="IPR029052">
    <property type="entry name" value="Metallo-depent_PP-like"/>
</dbReference>
<dbReference type="InterPro" id="IPR008334">
    <property type="entry name" value="5'-Nucleotdase_C"/>
</dbReference>
<dbReference type="Gene3D" id="6.10.140.570">
    <property type="match status" value="1"/>
</dbReference>
<dbReference type="RefSeq" id="WP_132297015.1">
    <property type="nucleotide sequence ID" value="NZ_SKBM01000046.1"/>
</dbReference>
<accession>A0A4R4D4Y8</accession>
<gene>
    <name evidence="3" type="primary">soxB</name>
    <name evidence="3" type="ORF">EXY23_25900</name>
</gene>
<dbReference type="GO" id="GO:0000166">
    <property type="term" value="F:nucleotide binding"/>
    <property type="evidence" value="ECO:0007669"/>
    <property type="project" value="UniProtKB-KW"/>
</dbReference>
<dbReference type="EMBL" id="SKBM01000046">
    <property type="protein sequence ID" value="TCZ52762.1"/>
    <property type="molecule type" value="Genomic_DNA"/>
</dbReference>
<evidence type="ECO:0000256" key="1">
    <source>
        <dbReference type="RuleBase" id="RU362119"/>
    </source>
</evidence>
<comment type="similarity">
    <text evidence="1">Belongs to the 5'-nucleotidase family.</text>
</comment>
<reference evidence="3 4" key="1">
    <citation type="submission" date="2019-03" db="EMBL/GenBank/DDBJ databases">
        <title>Paracraurococcus aquatilis NE82 genome sequence.</title>
        <authorList>
            <person name="Zhao Y."/>
            <person name="Du Z."/>
        </authorList>
    </citation>
    <scope>NUCLEOTIDE SEQUENCE [LARGE SCALE GENOMIC DNA]</scope>
    <source>
        <strain evidence="3 4">NE82</strain>
    </source>
</reference>
<dbReference type="Gene3D" id="3.60.21.10">
    <property type="match status" value="1"/>
</dbReference>